<evidence type="ECO:0000256" key="14">
    <source>
        <dbReference type="ARBA" id="ARBA00030669"/>
    </source>
</evidence>
<dbReference type="GO" id="GO:0001514">
    <property type="term" value="P:selenocysteine incorporation"/>
    <property type="evidence" value="ECO:0007669"/>
    <property type="project" value="TreeGrafter"/>
</dbReference>
<keyword evidence="10" id="KW-0663">Pyridoxal phosphate</keyword>
<dbReference type="Gene3D" id="3.40.640.10">
    <property type="entry name" value="Type I PLP-dependent aspartate aminotransferase-like (Major domain)"/>
    <property type="match status" value="1"/>
</dbReference>
<reference evidence="18 19" key="1">
    <citation type="submission" date="2014-10" db="EMBL/GenBank/DDBJ databases">
        <title>Draft genome of the hookworm Ancylostoma caninum.</title>
        <authorList>
            <person name="Mitreva M."/>
        </authorList>
    </citation>
    <scope>NUCLEOTIDE SEQUENCE [LARGE SCALE GENOMIC DNA]</scope>
    <source>
        <strain evidence="18 19">Baltimore</strain>
    </source>
</reference>
<evidence type="ECO:0000256" key="10">
    <source>
        <dbReference type="ARBA" id="ARBA00022898"/>
    </source>
</evidence>
<evidence type="ECO:0000256" key="11">
    <source>
        <dbReference type="ARBA" id="ARBA00022917"/>
    </source>
</evidence>
<dbReference type="Proteomes" id="UP000252519">
    <property type="component" value="Unassembled WGS sequence"/>
</dbReference>
<name>A0A368FH77_ANCCA</name>
<dbReference type="EC" id="2.9.1.2" evidence="5"/>
<dbReference type="OrthoDB" id="10263545at2759"/>
<keyword evidence="12" id="KW-0711">Selenium</keyword>
<sequence length="80" mass="8917">MLEQRGEEILCVLSTTSCFAPRSPDSLEAISGICQMHNVPHLVNNAYGLQSEECVRRLNAVCHVTLLFFAVDSFKGRIIH</sequence>
<comment type="function">
    <text evidence="2">Converts O-phosphoseryl-tRNA(Sec) to selenocysteinyl-tRNA(Sec) required for selenoprotein biosynthesis.</text>
</comment>
<keyword evidence="8" id="KW-0808">Transferase</keyword>
<dbReference type="SUPFAM" id="SSF53383">
    <property type="entry name" value="PLP-dependent transferases"/>
    <property type="match status" value="1"/>
</dbReference>
<comment type="pathway">
    <text evidence="3">Aminoacyl-tRNA biosynthesis; selenocysteinyl-tRNA(Sec) biosynthesis; selenocysteinyl-tRNA(Sec) from L-seryl-tRNA(Sec) (archaeal/eukaryal route): step 2/2.</text>
</comment>
<evidence type="ECO:0000256" key="8">
    <source>
        <dbReference type="ARBA" id="ARBA00022679"/>
    </source>
</evidence>
<dbReference type="GO" id="GO:0098621">
    <property type="term" value="F:O-phosphoseryl-tRNA(Sec) selenium transferase activity"/>
    <property type="evidence" value="ECO:0007669"/>
    <property type="project" value="UniProtKB-EC"/>
</dbReference>
<accession>A0A368FH77</accession>
<dbReference type="GO" id="GO:0000049">
    <property type="term" value="F:tRNA binding"/>
    <property type="evidence" value="ECO:0007669"/>
    <property type="project" value="UniProtKB-KW"/>
</dbReference>
<evidence type="ECO:0000256" key="6">
    <source>
        <dbReference type="ARBA" id="ARBA00021963"/>
    </source>
</evidence>
<keyword evidence="19" id="KW-1185">Reference proteome</keyword>
<evidence type="ECO:0000256" key="2">
    <source>
        <dbReference type="ARBA" id="ARBA00002552"/>
    </source>
</evidence>
<evidence type="ECO:0000256" key="5">
    <source>
        <dbReference type="ARBA" id="ARBA00012464"/>
    </source>
</evidence>
<evidence type="ECO:0000256" key="3">
    <source>
        <dbReference type="ARBA" id="ARBA00004822"/>
    </source>
</evidence>
<keyword evidence="9" id="KW-0694">RNA-binding</keyword>
<proteinExistence type="inferred from homology"/>
<comment type="caution">
    <text evidence="18">The sequence shown here is derived from an EMBL/GenBank/DDBJ whole genome shotgun (WGS) entry which is preliminary data.</text>
</comment>
<dbReference type="UniPathway" id="UPA00906">
    <property type="reaction ID" value="UER00898"/>
</dbReference>
<evidence type="ECO:0000256" key="17">
    <source>
        <dbReference type="ARBA" id="ARBA00048808"/>
    </source>
</evidence>
<dbReference type="AlphaFoldDB" id="A0A368FH77"/>
<keyword evidence="11" id="KW-0648">Protein biosynthesis</keyword>
<comment type="catalytic activity">
    <reaction evidence="17">
        <text>O-phospho-L-seryl-tRNA(Sec) + selenophosphate + H2O = L-selenocysteinyl-tRNA(Sec) + 2 phosphate</text>
        <dbReference type="Rhea" id="RHEA:25041"/>
        <dbReference type="Rhea" id="RHEA-COMP:9743"/>
        <dbReference type="Rhea" id="RHEA-COMP:9947"/>
        <dbReference type="ChEBI" id="CHEBI:15377"/>
        <dbReference type="ChEBI" id="CHEBI:16144"/>
        <dbReference type="ChEBI" id="CHEBI:43474"/>
        <dbReference type="ChEBI" id="CHEBI:78551"/>
        <dbReference type="ChEBI" id="CHEBI:78573"/>
        <dbReference type="EC" id="2.9.1.2"/>
    </reaction>
</comment>
<dbReference type="InterPro" id="IPR019872">
    <property type="entry name" value="Sec-tRNA_Se_transferase"/>
</dbReference>
<protein>
    <recommendedName>
        <fullName evidence="6">O-phosphoseryl-tRNA(Sec) selenium transferase</fullName>
        <ecNumber evidence="5">2.9.1.2</ecNumber>
    </recommendedName>
    <alternativeName>
        <fullName evidence="14">Selenocysteine synthase</fullName>
    </alternativeName>
    <alternativeName>
        <fullName evidence="15">Selenocysteinyl-tRNA(Sec) synthase</fullName>
    </alternativeName>
    <alternativeName>
        <fullName evidence="16">Sep-tRNA:Sec-tRNA synthase</fullName>
    </alternativeName>
</protein>
<evidence type="ECO:0000256" key="1">
    <source>
        <dbReference type="ARBA" id="ARBA00001933"/>
    </source>
</evidence>
<dbReference type="InterPro" id="IPR015424">
    <property type="entry name" value="PyrdxlP-dep_Trfase"/>
</dbReference>
<comment type="subunit">
    <text evidence="13">Homotetramer formed by a catalytic dimer and a non-catalytic dimer serving as a binding platform that orients tRNASec for catalysis. Each tetramer binds the CCA ends of two tRNAs which point to the active sites of the catalytic dimer.</text>
</comment>
<dbReference type="GO" id="GO:0001717">
    <property type="term" value="P:conversion of seryl-tRNAsec to selenocys-tRNAsec"/>
    <property type="evidence" value="ECO:0007669"/>
    <property type="project" value="InterPro"/>
</dbReference>
<dbReference type="Pfam" id="PF05889">
    <property type="entry name" value="SepSecS"/>
    <property type="match status" value="1"/>
</dbReference>
<dbReference type="InterPro" id="IPR008829">
    <property type="entry name" value="SepSecS/SepCysS"/>
</dbReference>
<evidence type="ECO:0000256" key="9">
    <source>
        <dbReference type="ARBA" id="ARBA00022884"/>
    </source>
</evidence>
<evidence type="ECO:0000256" key="12">
    <source>
        <dbReference type="ARBA" id="ARBA00023266"/>
    </source>
</evidence>
<evidence type="ECO:0000313" key="19">
    <source>
        <dbReference type="Proteomes" id="UP000252519"/>
    </source>
</evidence>
<evidence type="ECO:0000256" key="4">
    <source>
        <dbReference type="ARBA" id="ARBA00007037"/>
    </source>
</evidence>
<evidence type="ECO:0000256" key="16">
    <source>
        <dbReference type="ARBA" id="ARBA00032693"/>
    </source>
</evidence>
<gene>
    <name evidence="18" type="ORF">ANCCAN_24071</name>
</gene>
<evidence type="ECO:0000313" key="18">
    <source>
        <dbReference type="EMBL" id="RCN30165.1"/>
    </source>
</evidence>
<keyword evidence="7" id="KW-0820">tRNA-binding</keyword>
<organism evidence="18 19">
    <name type="scientific">Ancylostoma caninum</name>
    <name type="common">Dog hookworm</name>
    <dbReference type="NCBI Taxonomy" id="29170"/>
    <lineage>
        <taxon>Eukaryota</taxon>
        <taxon>Metazoa</taxon>
        <taxon>Ecdysozoa</taxon>
        <taxon>Nematoda</taxon>
        <taxon>Chromadorea</taxon>
        <taxon>Rhabditida</taxon>
        <taxon>Rhabditina</taxon>
        <taxon>Rhabditomorpha</taxon>
        <taxon>Strongyloidea</taxon>
        <taxon>Ancylostomatidae</taxon>
        <taxon>Ancylostomatinae</taxon>
        <taxon>Ancylostoma</taxon>
    </lineage>
</organism>
<dbReference type="PANTHER" id="PTHR12944:SF2">
    <property type="entry name" value="O-PHOSPHOSERYL-TRNA(SEC) SELENIUM TRANSFERASE"/>
    <property type="match status" value="1"/>
</dbReference>
<comment type="cofactor">
    <cofactor evidence="1">
        <name>pyridoxal 5'-phosphate</name>
        <dbReference type="ChEBI" id="CHEBI:597326"/>
    </cofactor>
</comment>
<dbReference type="InterPro" id="IPR015421">
    <property type="entry name" value="PyrdxlP-dep_Trfase_major"/>
</dbReference>
<dbReference type="STRING" id="29170.A0A368FH77"/>
<evidence type="ECO:0000256" key="13">
    <source>
        <dbReference type="ARBA" id="ARBA00026053"/>
    </source>
</evidence>
<dbReference type="EMBL" id="JOJR01001639">
    <property type="protein sequence ID" value="RCN30165.1"/>
    <property type="molecule type" value="Genomic_DNA"/>
</dbReference>
<evidence type="ECO:0000256" key="15">
    <source>
        <dbReference type="ARBA" id="ARBA00032048"/>
    </source>
</evidence>
<dbReference type="PANTHER" id="PTHR12944">
    <property type="entry name" value="SOLUBLE LIVER ANTIGEN/LIVER PANCREAS ANTIGEN"/>
    <property type="match status" value="1"/>
</dbReference>
<evidence type="ECO:0000256" key="7">
    <source>
        <dbReference type="ARBA" id="ARBA00022555"/>
    </source>
</evidence>
<comment type="similarity">
    <text evidence="4">Belongs to the SepSecS family.</text>
</comment>